<keyword evidence="1" id="KW-0472">Membrane</keyword>
<evidence type="ECO:0000313" key="3">
    <source>
        <dbReference type="EMBL" id="ADN50381.1"/>
    </source>
</evidence>
<dbReference type="EMBL" id="CP002100">
    <property type="protein sequence ID" value="ADN50381.1"/>
    <property type="molecule type" value="Genomic_DNA"/>
</dbReference>
<keyword evidence="4" id="KW-1185">Reference proteome</keyword>
<dbReference type="AlphaFoldDB" id="E1QQ09"/>
<sequence length="196" mass="21679">MTEWATMRNYRLWVGMALMALSIYLIIKLYDNLFLSLRVPIVAVGPDGVLKVIGSIRPFTSPVLAYDIVLSMVLTAILSSLASVLIYSSITSGRYRSNPAYQGSLVVGMDDHDKAITALTLSNLEKRALQVIRKRGGMITQAELGRELGLSKYQVSRLVKRLEAKGIIERRRAGVTNILILRNGLNTLGNLSKNKD</sequence>
<proteinExistence type="predicted"/>
<dbReference type="KEGG" id="vdi:Vdis_0991"/>
<dbReference type="GO" id="GO:0003700">
    <property type="term" value="F:DNA-binding transcription factor activity"/>
    <property type="evidence" value="ECO:0007669"/>
    <property type="project" value="InterPro"/>
</dbReference>
<dbReference type="Pfam" id="PF12802">
    <property type="entry name" value="MarR_2"/>
    <property type="match status" value="1"/>
</dbReference>
<dbReference type="eggNOG" id="arCOG00386">
    <property type="taxonomic scope" value="Archaea"/>
</dbReference>
<dbReference type="InterPro" id="IPR036388">
    <property type="entry name" value="WH-like_DNA-bd_sf"/>
</dbReference>
<reference evidence="3 4" key="1">
    <citation type="journal article" date="2010" name="Stand. Genomic Sci.">
        <title>Complete genome sequence of Vulcanisaeta distributa type strain (IC-017).</title>
        <authorList>
            <person name="Mavromatis K."/>
            <person name="Sikorski J."/>
            <person name="Pabst E."/>
            <person name="Teshima H."/>
            <person name="Lapidus A."/>
            <person name="Lucas S."/>
            <person name="Nolan M."/>
            <person name="Glavina Del Rio T."/>
            <person name="Cheng J.F."/>
            <person name="Bruce D."/>
            <person name="Goodwin L."/>
            <person name="Pitluck S."/>
            <person name="Liolios K."/>
            <person name="Ivanova N."/>
            <person name="Mikhailova N."/>
            <person name="Pati A."/>
            <person name="Chen A."/>
            <person name="Palaniappan K."/>
            <person name="Land M."/>
            <person name="Hauser L."/>
            <person name="Chang Y.J."/>
            <person name="Jeffries C.D."/>
            <person name="Rohde M."/>
            <person name="Spring S."/>
            <person name="Goker M."/>
            <person name="Wirth R."/>
            <person name="Woyke T."/>
            <person name="Bristow J."/>
            <person name="Eisen J.A."/>
            <person name="Markowitz V."/>
            <person name="Hugenholtz P."/>
            <person name="Klenk H.P."/>
            <person name="Kyrpides N.C."/>
        </authorList>
    </citation>
    <scope>NUCLEOTIDE SEQUENCE [LARGE SCALE GENOMIC DNA]</scope>
    <source>
        <strain evidence="4">DSM 14429 / JCM 11212 / NBRC 100878 / IC-017</strain>
    </source>
</reference>
<dbReference type="RefSeq" id="WP_013336106.1">
    <property type="nucleotide sequence ID" value="NC_014537.1"/>
</dbReference>
<dbReference type="SUPFAM" id="SSF46785">
    <property type="entry name" value="Winged helix' DNA-binding domain"/>
    <property type="match status" value="1"/>
</dbReference>
<evidence type="ECO:0000256" key="1">
    <source>
        <dbReference type="SAM" id="Phobius"/>
    </source>
</evidence>
<keyword evidence="1" id="KW-0812">Transmembrane</keyword>
<name>E1QQ09_VULDI</name>
<dbReference type="OrthoDB" id="28465at2157"/>
<dbReference type="Proteomes" id="UP000006681">
    <property type="component" value="Chromosome"/>
</dbReference>
<reference evidence="4" key="2">
    <citation type="journal article" date="2010" name="Stand. Genomic Sci.">
        <title>Complete genome sequence of Vulcanisaeta distributa type strain (IC-017T).</title>
        <authorList>
            <person name="Mavromatis K."/>
            <person name="Sikorski J."/>
            <person name="Pabst E."/>
            <person name="Teshima H."/>
            <person name="Lapidus A."/>
            <person name="Lucas S."/>
            <person name="Nolan M."/>
            <person name="Glavina Del Rio T."/>
            <person name="Cheng J."/>
            <person name="Bruce D."/>
            <person name="Goodwin L."/>
            <person name="Pitluck S."/>
            <person name="Liolios K."/>
            <person name="Ivanova N."/>
            <person name="Mikhailova N."/>
            <person name="Pati A."/>
            <person name="Chen A."/>
            <person name="Palaniappan K."/>
            <person name="Land M."/>
            <person name="Hauser L."/>
            <person name="Chang Y."/>
            <person name="Jeffries C."/>
            <person name="Rohde M."/>
            <person name="Spring S."/>
            <person name="Goker M."/>
            <person name="Wirth R."/>
            <person name="Woyke T."/>
            <person name="Bristow J."/>
            <person name="Eisen J."/>
            <person name="Markowitz V."/>
            <person name="Hugenholtz P."/>
            <person name="Klenk H."/>
            <person name="Kyrpides N."/>
        </authorList>
    </citation>
    <scope>NUCLEOTIDE SEQUENCE [LARGE SCALE GENOMIC DNA]</scope>
    <source>
        <strain evidence="4">DSM 14429 / JCM 11212 / NBRC 100878 / IC-017</strain>
    </source>
</reference>
<gene>
    <name evidence="3" type="ordered locus">Vdis_0991</name>
</gene>
<feature type="domain" description="HTH marR-type" evidence="2">
    <location>
        <begin position="121"/>
        <end position="173"/>
    </location>
</feature>
<protein>
    <submittedName>
        <fullName evidence="3">Transcriptional regulator, MarR family</fullName>
    </submittedName>
</protein>
<evidence type="ECO:0000313" key="4">
    <source>
        <dbReference type="Proteomes" id="UP000006681"/>
    </source>
</evidence>
<dbReference type="GeneID" id="9751920"/>
<dbReference type="HOGENOM" id="CLU_119859_0_0_2"/>
<dbReference type="InterPro" id="IPR036390">
    <property type="entry name" value="WH_DNA-bd_sf"/>
</dbReference>
<feature type="transmembrane region" description="Helical" evidence="1">
    <location>
        <begin position="68"/>
        <end position="87"/>
    </location>
</feature>
<dbReference type="InterPro" id="IPR000835">
    <property type="entry name" value="HTH_MarR-typ"/>
</dbReference>
<dbReference type="Gene3D" id="1.10.10.10">
    <property type="entry name" value="Winged helix-like DNA-binding domain superfamily/Winged helix DNA-binding domain"/>
    <property type="match status" value="1"/>
</dbReference>
<feature type="transmembrane region" description="Helical" evidence="1">
    <location>
        <begin position="12"/>
        <end position="30"/>
    </location>
</feature>
<accession>E1QQ09</accession>
<keyword evidence="1" id="KW-1133">Transmembrane helix</keyword>
<organism evidence="3 4">
    <name type="scientific">Vulcanisaeta distributa (strain DSM 14429 / JCM 11212 / NBRC 100878 / IC-017)</name>
    <dbReference type="NCBI Taxonomy" id="572478"/>
    <lineage>
        <taxon>Archaea</taxon>
        <taxon>Thermoproteota</taxon>
        <taxon>Thermoprotei</taxon>
        <taxon>Thermoproteales</taxon>
        <taxon>Thermoproteaceae</taxon>
        <taxon>Vulcanisaeta</taxon>
    </lineage>
</organism>
<dbReference type="STRING" id="572478.Vdis_0991"/>
<evidence type="ECO:0000259" key="2">
    <source>
        <dbReference type="Pfam" id="PF12802"/>
    </source>
</evidence>